<dbReference type="GO" id="GO:0016847">
    <property type="term" value="F:1-aminocyclopropane-1-carboxylate synthase activity"/>
    <property type="evidence" value="ECO:0007669"/>
    <property type="project" value="UniProtKB-ARBA"/>
</dbReference>
<evidence type="ECO:0000313" key="7">
    <source>
        <dbReference type="Proteomes" id="UP000015453"/>
    </source>
</evidence>
<dbReference type="AlphaFoldDB" id="S8D917"/>
<evidence type="ECO:0000313" key="6">
    <source>
        <dbReference type="EMBL" id="EPS73876.1"/>
    </source>
</evidence>
<dbReference type="GO" id="GO:0008793">
    <property type="term" value="F:aromatic-amino-acid transaminase activity"/>
    <property type="evidence" value="ECO:0007669"/>
    <property type="project" value="TreeGrafter"/>
</dbReference>
<dbReference type="InterPro" id="IPR050478">
    <property type="entry name" value="Ethylene_sulfur-biosynth"/>
</dbReference>
<evidence type="ECO:0000256" key="1">
    <source>
        <dbReference type="ARBA" id="ARBA00007441"/>
    </source>
</evidence>
<keyword evidence="4" id="KW-1133">Transmembrane helix</keyword>
<dbReference type="EMBL" id="AUSU01000263">
    <property type="protein sequence ID" value="EPS73876.1"/>
    <property type="molecule type" value="Genomic_DNA"/>
</dbReference>
<dbReference type="InterPro" id="IPR015421">
    <property type="entry name" value="PyrdxlP-dep_Trfase_major"/>
</dbReference>
<comment type="similarity">
    <text evidence="1">Belongs to the class-I pyridoxal-phosphate-dependent aminotransferase family.</text>
</comment>
<gene>
    <name evidence="6" type="ORF">M569_00871</name>
</gene>
<evidence type="ECO:0000256" key="3">
    <source>
        <dbReference type="SAM" id="MobiDB-lite"/>
    </source>
</evidence>
<keyword evidence="7" id="KW-1185">Reference proteome</keyword>
<feature type="transmembrane region" description="Helical" evidence="4">
    <location>
        <begin position="15"/>
        <end position="35"/>
    </location>
</feature>
<dbReference type="SUPFAM" id="SSF53383">
    <property type="entry name" value="PLP-dependent transferases"/>
    <property type="match status" value="1"/>
</dbReference>
<dbReference type="InterPro" id="IPR015424">
    <property type="entry name" value="PyrdxlP-dep_Trfase"/>
</dbReference>
<feature type="compositionally biased region" description="Low complexity" evidence="3">
    <location>
        <begin position="42"/>
        <end position="63"/>
    </location>
</feature>
<dbReference type="PRINTS" id="PR00753">
    <property type="entry name" value="ACCSYNTHASE"/>
</dbReference>
<name>S8D917_9LAMI</name>
<dbReference type="PANTHER" id="PTHR43795">
    <property type="entry name" value="BIFUNCTIONAL ASPARTATE AMINOTRANSFERASE AND GLUTAMATE/ASPARTATE-PREPHENATE AMINOTRANSFERASE-RELATED"/>
    <property type="match status" value="1"/>
</dbReference>
<dbReference type="GO" id="GO:0030170">
    <property type="term" value="F:pyridoxal phosphate binding"/>
    <property type="evidence" value="ECO:0007669"/>
    <property type="project" value="InterPro"/>
</dbReference>
<keyword evidence="4" id="KW-0472">Membrane</keyword>
<keyword evidence="2" id="KW-0663">Pyridoxal phosphate</keyword>
<organism evidence="6 7">
    <name type="scientific">Genlisea aurea</name>
    <dbReference type="NCBI Taxonomy" id="192259"/>
    <lineage>
        <taxon>Eukaryota</taxon>
        <taxon>Viridiplantae</taxon>
        <taxon>Streptophyta</taxon>
        <taxon>Embryophyta</taxon>
        <taxon>Tracheophyta</taxon>
        <taxon>Spermatophyta</taxon>
        <taxon>Magnoliopsida</taxon>
        <taxon>eudicotyledons</taxon>
        <taxon>Gunneridae</taxon>
        <taxon>Pentapetalae</taxon>
        <taxon>asterids</taxon>
        <taxon>lamiids</taxon>
        <taxon>Lamiales</taxon>
        <taxon>Lentibulariaceae</taxon>
        <taxon>Genlisea</taxon>
    </lineage>
</organism>
<keyword evidence="4" id="KW-0812">Transmembrane</keyword>
<feature type="region of interest" description="Disordered" evidence="3">
    <location>
        <begin position="40"/>
        <end position="88"/>
    </location>
</feature>
<dbReference type="PROSITE" id="PS00105">
    <property type="entry name" value="AA_TRANSFER_CLASS_1"/>
    <property type="match status" value="1"/>
</dbReference>
<evidence type="ECO:0000259" key="5">
    <source>
        <dbReference type="Pfam" id="PF00155"/>
    </source>
</evidence>
<dbReference type="CDD" id="cd00609">
    <property type="entry name" value="AAT_like"/>
    <property type="match status" value="1"/>
</dbReference>
<evidence type="ECO:0000256" key="4">
    <source>
        <dbReference type="SAM" id="Phobius"/>
    </source>
</evidence>
<dbReference type="Pfam" id="PF00155">
    <property type="entry name" value="Aminotran_1_2"/>
    <property type="match status" value="1"/>
</dbReference>
<proteinExistence type="inferred from homology"/>
<evidence type="ECO:0000256" key="2">
    <source>
        <dbReference type="ARBA" id="ARBA00022898"/>
    </source>
</evidence>
<dbReference type="InterPro" id="IPR004838">
    <property type="entry name" value="NHTrfase_class1_PyrdxlP-BS"/>
</dbReference>
<sequence length="506" mass="56255">MRLIVPLQGVVQGKGGLLLGTLIPCALFYFLQLYLKRHRSSPKNLPSRSSSSANLSELPRSSSRANLLSRGSTGRAQLSSRATSISKPSDSPYYIGLDRAREDPYDEIENPNGIIQLGLSENRLSLDLIEEWFSKVFTYSSVGIKCGPMISTYQPMDGMPSFKKVMADFMTQVMGRGEVSFHPSRLIITSGATAAVEILSFVLADPGNAFLVPAPYYPGFDRDVRWRAGVELIPVHCRSCDGFTLNIMALEQAYNQAKKRGQKVRGILISNPSNPLGNLLNRELLNDLLYFARERNIHVISDELFAGSVFGDEEFVSMAEVVLRSGDAADKERVHIVYGLSKDVSIPGFRVGVIHSFNENVLAASQKLARFSSVSSQTQRVLTSMLSDERFTRDYLKINRERILSMHNVFVAALRGLGLECLKSRGGLYCWVDMSKLISPYSEKGELDLWIKLLNTAKINVTPGSACHCIEPGWFRFCFTALKESDIPVVVERLQRVVETCEPSCV</sequence>
<comment type="caution">
    <text evidence="6">The sequence shown here is derived from an EMBL/GenBank/DDBJ whole genome shotgun (WGS) entry which is preliminary data.</text>
</comment>
<dbReference type="OrthoDB" id="691673at2759"/>
<reference evidence="6 7" key="1">
    <citation type="journal article" date="2013" name="BMC Genomics">
        <title>The miniature genome of a carnivorous plant Genlisea aurea contains a low number of genes and short non-coding sequences.</title>
        <authorList>
            <person name="Leushkin E.V."/>
            <person name="Sutormin R.A."/>
            <person name="Nabieva E.R."/>
            <person name="Penin A.A."/>
            <person name="Kondrashov A.S."/>
            <person name="Logacheva M.D."/>
        </authorList>
    </citation>
    <scope>NUCLEOTIDE SEQUENCE [LARGE SCALE GENOMIC DNA]</scope>
</reference>
<feature type="domain" description="Aminotransferase class I/classII large" evidence="5">
    <location>
        <begin position="115"/>
        <end position="494"/>
    </location>
</feature>
<feature type="compositionally biased region" description="Polar residues" evidence="3">
    <location>
        <begin position="64"/>
        <end position="88"/>
    </location>
</feature>
<protein>
    <recommendedName>
        <fullName evidence="5">Aminotransferase class I/classII large domain-containing protein</fullName>
    </recommendedName>
</protein>
<accession>S8D917</accession>
<dbReference type="Proteomes" id="UP000015453">
    <property type="component" value="Unassembled WGS sequence"/>
</dbReference>
<dbReference type="PANTHER" id="PTHR43795:SF46">
    <property type="entry name" value="AMINOTRANSFERASE ACS12-RELATED"/>
    <property type="match status" value="1"/>
</dbReference>
<dbReference type="InterPro" id="IPR015422">
    <property type="entry name" value="PyrdxlP-dep_Trfase_small"/>
</dbReference>
<dbReference type="GO" id="GO:0004069">
    <property type="term" value="F:L-aspartate:2-oxoglutarate aminotransferase activity"/>
    <property type="evidence" value="ECO:0007669"/>
    <property type="project" value="TreeGrafter"/>
</dbReference>
<dbReference type="Gene3D" id="3.40.640.10">
    <property type="entry name" value="Type I PLP-dependent aspartate aminotransferase-like (Major domain)"/>
    <property type="match status" value="1"/>
</dbReference>
<dbReference type="Gene3D" id="3.90.1150.10">
    <property type="entry name" value="Aspartate Aminotransferase, domain 1"/>
    <property type="match status" value="1"/>
</dbReference>
<dbReference type="InterPro" id="IPR004839">
    <property type="entry name" value="Aminotransferase_I/II_large"/>
</dbReference>